<dbReference type="RefSeq" id="WP_380214078.1">
    <property type="nucleotide sequence ID" value="NZ_JBHRSV010000007.1"/>
</dbReference>
<sequence length="131" mass="13777">MIRLALILALMLPAPALAQVKPGTDGLPPIQQPGPDAGLQGAPPPGSDGAFLIAPYIDFSEREQAAFHARVVPMLTLEHPMTNTGNAASPWYCFAFADLSGAELARRRIANERGLETLAAQLMIAEDCAAG</sequence>
<name>A0ABV6ZWL3_9PROT</name>
<evidence type="ECO:0000256" key="2">
    <source>
        <dbReference type="SAM" id="SignalP"/>
    </source>
</evidence>
<feature type="chain" id="PRO_5047499349" description="SPOR domain-containing protein" evidence="2">
    <location>
        <begin position="19"/>
        <end position="131"/>
    </location>
</feature>
<protein>
    <recommendedName>
        <fullName evidence="5">SPOR domain-containing protein</fullName>
    </recommendedName>
</protein>
<feature type="signal peptide" evidence="2">
    <location>
        <begin position="1"/>
        <end position="18"/>
    </location>
</feature>
<accession>A0ABV6ZWL3</accession>
<keyword evidence="2" id="KW-0732">Signal</keyword>
<evidence type="ECO:0000313" key="4">
    <source>
        <dbReference type="Proteomes" id="UP001595379"/>
    </source>
</evidence>
<comment type="caution">
    <text evidence="3">The sequence shown here is derived from an EMBL/GenBank/DDBJ whole genome shotgun (WGS) entry which is preliminary data.</text>
</comment>
<dbReference type="EMBL" id="JBHRSV010000007">
    <property type="protein sequence ID" value="MFC2925744.1"/>
    <property type="molecule type" value="Genomic_DNA"/>
</dbReference>
<keyword evidence="4" id="KW-1185">Reference proteome</keyword>
<feature type="region of interest" description="Disordered" evidence="1">
    <location>
        <begin position="23"/>
        <end position="44"/>
    </location>
</feature>
<dbReference type="Proteomes" id="UP001595379">
    <property type="component" value="Unassembled WGS sequence"/>
</dbReference>
<reference evidence="4" key="1">
    <citation type="journal article" date="2019" name="Int. J. Syst. Evol. Microbiol.">
        <title>The Global Catalogue of Microorganisms (GCM) 10K type strain sequencing project: providing services to taxonomists for standard genome sequencing and annotation.</title>
        <authorList>
            <consortium name="The Broad Institute Genomics Platform"/>
            <consortium name="The Broad Institute Genome Sequencing Center for Infectious Disease"/>
            <person name="Wu L."/>
            <person name="Ma J."/>
        </authorList>
    </citation>
    <scope>NUCLEOTIDE SEQUENCE [LARGE SCALE GENOMIC DNA]</scope>
    <source>
        <strain evidence="4">KCTC 52487</strain>
    </source>
</reference>
<evidence type="ECO:0000313" key="3">
    <source>
        <dbReference type="EMBL" id="MFC2925744.1"/>
    </source>
</evidence>
<organism evidence="3 4">
    <name type="scientific">Hyphobacterium vulgare</name>
    <dbReference type="NCBI Taxonomy" id="1736751"/>
    <lineage>
        <taxon>Bacteria</taxon>
        <taxon>Pseudomonadati</taxon>
        <taxon>Pseudomonadota</taxon>
        <taxon>Alphaproteobacteria</taxon>
        <taxon>Maricaulales</taxon>
        <taxon>Maricaulaceae</taxon>
        <taxon>Hyphobacterium</taxon>
    </lineage>
</organism>
<proteinExistence type="predicted"/>
<evidence type="ECO:0000256" key="1">
    <source>
        <dbReference type="SAM" id="MobiDB-lite"/>
    </source>
</evidence>
<evidence type="ECO:0008006" key="5">
    <source>
        <dbReference type="Google" id="ProtNLM"/>
    </source>
</evidence>
<gene>
    <name evidence="3" type="ORF">ACFOOR_06465</name>
</gene>